<reference evidence="3" key="1">
    <citation type="submission" date="2021-01" db="EMBL/GenBank/DDBJ databases">
        <title>Whole genome shotgun sequence of Cellulomonas chitinilytica NBRC 110799.</title>
        <authorList>
            <person name="Komaki H."/>
            <person name="Tamura T."/>
        </authorList>
    </citation>
    <scope>NUCLEOTIDE SEQUENCE</scope>
    <source>
        <strain evidence="3">NBRC 110799</strain>
    </source>
</reference>
<dbReference type="InterPro" id="IPR005948">
    <property type="entry name" value="ThiB-like"/>
</dbReference>
<dbReference type="Gene3D" id="3.40.190.10">
    <property type="entry name" value="Periplasmic binding protein-like II"/>
    <property type="match status" value="2"/>
</dbReference>
<dbReference type="PANTHER" id="PTHR30006:SF2">
    <property type="entry name" value="ABC TRANSPORTER SUBSTRATE-BINDING PROTEIN"/>
    <property type="match status" value="1"/>
</dbReference>
<organism evidence="3 4">
    <name type="scientific">Cellulomonas chitinilytica</name>
    <dbReference type="NCBI Taxonomy" id="398759"/>
    <lineage>
        <taxon>Bacteria</taxon>
        <taxon>Bacillati</taxon>
        <taxon>Actinomycetota</taxon>
        <taxon>Actinomycetes</taxon>
        <taxon>Micrococcales</taxon>
        <taxon>Cellulomonadaceae</taxon>
        <taxon>Cellulomonas</taxon>
    </lineage>
</organism>
<dbReference type="SUPFAM" id="SSF53850">
    <property type="entry name" value="Periplasmic binding protein-like II"/>
    <property type="match status" value="1"/>
</dbReference>
<comment type="caution">
    <text evidence="3">The sequence shown here is derived from an EMBL/GenBank/DDBJ whole genome shotgun (WGS) entry which is preliminary data.</text>
</comment>
<accession>A0A919P714</accession>
<sequence>MASTSSHPGRSPRSARTRSARTRMTAAAAAALGLALAGCSAIGTSSASDGDATSTSSGTVTLVAHDSFGLSDGILDDFTKETGLKVEVVQPGDAGTLVNQLVLTKDAPLGDLAYGIDNSFASRAIDEGVVVPYTSSAPAAKDAAQYAVGGSDALTAVDLGDVCINTDHTWFTEHGLAEPSTLDDLTKPEYKDLLVVPNAVTSSPGLAFLLATVGAFGEDGWQDYWTKLKANGLKVADGWTEAYDTDFSGGGGNGPRPIVLSYASSPPFTVPEGGTEPTTGALLDTCFRQVEYAGVLAGAKNPEGAQKLLDFLLSDEVQDDIPGTMYMYPVSSTATLPDDWATWAPLATKPFSVAPDEITTNREAWLADWSEIVIG</sequence>
<dbReference type="NCBIfam" id="TIGR01254">
    <property type="entry name" value="sfuA"/>
    <property type="match status" value="1"/>
</dbReference>
<dbReference type="GO" id="GO:0030288">
    <property type="term" value="C:outer membrane-bounded periplasmic space"/>
    <property type="evidence" value="ECO:0007669"/>
    <property type="project" value="TreeGrafter"/>
</dbReference>
<dbReference type="RefSeq" id="WP_308439318.1">
    <property type="nucleotide sequence ID" value="NZ_BONK01000019.1"/>
</dbReference>
<evidence type="ECO:0000313" key="4">
    <source>
        <dbReference type="Proteomes" id="UP000632740"/>
    </source>
</evidence>
<name>A0A919P714_9CELL</name>
<evidence type="ECO:0000256" key="1">
    <source>
        <dbReference type="ARBA" id="ARBA00022729"/>
    </source>
</evidence>
<dbReference type="GO" id="GO:0030975">
    <property type="term" value="F:thiamine binding"/>
    <property type="evidence" value="ECO:0007669"/>
    <property type="project" value="InterPro"/>
</dbReference>
<dbReference type="AlphaFoldDB" id="A0A919P714"/>
<dbReference type="PANTHER" id="PTHR30006">
    <property type="entry name" value="THIAMINE-BINDING PERIPLASMIC PROTEIN-RELATED"/>
    <property type="match status" value="1"/>
</dbReference>
<dbReference type="EMBL" id="BONK01000019">
    <property type="protein sequence ID" value="GIG23445.1"/>
    <property type="molecule type" value="Genomic_DNA"/>
</dbReference>
<dbReference type="Pfam" id="PF13343">
    <property type="entry name" value="SBP_bac_6"/>
    <property type="match status" value="1"/>
</dbReference>
<protein>
    <submittedName>
        <fullName evidence="3">Thiamine ABC transporter substrate-binding protein</fullName>
    </submittedName>
</protein>
<keyword evidence="1" id="KW-0732">Signal</keyword>
<gene>
    <name evidence="3" type="primary">tbpA</name>
    <name evidence="3" type="ORF">Cch01nite_41690</name>
</gene>
<dbReference type="GO" id="GO:0015888">
    <property type="term" value="P:thiamine transport"/>
    <property type="evidence" value="ECO:0007669"/>
    <property type="project" value="InterPro"/>
</dbReference>
<evidence type="ECO:0000313" key="3">
    <source>
        <dbReference type="EMBL" id="GIG23445.1"/>
    </source>
</evidence>
<feature type="region of interest" description="Disordered" evidence="2">
    <location>
        <begin position="1"/>
        <end position="22"/>
    </location>
</feature>
<dbReference type="CDD" id="cd13545">
    <property type="entry name" value="PBP2_TbpA"/>
    <property type="match status" value="1"/>
</dbReference>
<keyword evidence="4" id="KW-1185">Reference proteome</keyword>
<dbReference type="Proteomes" id="UP000632740">
    <property type="component" value="Unassembled WGS sequence"/>
</dbReference>
<evidence type="ECO:0000256" key="2">
    <source>
        <dbReference type="SAM" id="MobiDB-lite"/>
    </source>
</evidence>
<dbReference type="GO" id="GO:0030976">
    <property type="term" value="F:thiamine pyrophosphate binding"/>
    <property type="evidence" value="ECO:0007669"/>
    <property type="project" value="TreeGrafter"/>
</dbReference>
<proteinExistence type="predicted"/>